<accession>A0A0E9PGF1</accession>
<proteinExistence type="predicted"/>
<reference evidence="1" key="1">
    <citation type="submission" date="2014-11" db="EMBL/GenBank/DDBJ databases">
        <authorList>
            <person name="Amaro Gonzalez C."/>
        </authorList>
    </citation>
    <scope>NUCLEOTIDE SEQUENCE</scope>
</reference>
<dbReference type="AlphaFoldDB" id="A0A0E9PGF1"/>
<protein>
    <submittedName>
        <fullName evidence="1">Uncharacterized protein</fullName>
    </submittedName>
</protein>
<dbReference type="EMBL" id="GBXM01104958">
    <property type="protein sequence ID" value="JAH03619.1"/>
    <property type="molecule type" value="Transcribed_RNA"/>
</dbReference>
<reference evidence="1" key="2">
    <citation type="journal article" date="2015" name="Fish Shellfish Immunol.">
        <title>Early steps in the European eel (Anguilla anguilla)-Vibrio vulnificus interaction in the gills: Role of the RtxA13 toxin.</title>
        <authorList>
            <person name="Callol A."/>
            <person name="Pajuelo D."/>
            <person name="Ebbesson L."/>
            <person name="Teles M."/>
            <person name="MacKenzie S."/>
            <person name="Amaro C."/>
        </authorList>
    </citation>
    <scope>NUCLEOTIDE SEQUENCE</scope>
</reference>
<organism evidence="1">
    <name type="scientific">Anguilla anguilla</name>
    <name type="common">European freshwater eel</name>
    <name type="synonym">Muraena anguilla</name>
    <dbReference type="NCBI Taxonomy" id="7936"/>
    <lineage>
        <taxon>Eukaryota</taxon>
        <taxon>Metazoa</taxon>
        <taxon>Chordata</taxon>
        <taxon>Craniata</taxon>
        <taxon>Vertebrata</taxon>
        <taxon>Euteleostomi</taxon>
        <taxon>Actinopterygii</taxon>
        <taxon>Neopterygii</taxon>
        <taxon>Teleostei</taxon>
        <taxon>Anguilliformes</taxon>
        <taxon>Anguillidae</taxon>
        <taxon>Anguilla</taxon>
    </lineage>
</organism>
<sequence length="54" mass="6388">MKFLRYYDAPHHMLKTSSATSTSQTAYVHHVAWESFPDLPQDHNMLIEFVEEFC</sequence>
<name>A0A0E9PGF1_ANGAN</name>
<evidence type="ECO:0000313" key="1">
    <source>
        <dbReference type="EMBL" id="JAH03619.1"/>
    </source>
</evidence>